<protein>
    <submittedName>
        <fullName evidence="1">Uncharacterized protein</fullName>
    </submittedName>
</protein>
<keyword evidence="2" id="KW-1185">Reference proteome</keyword>
<dbReference type="EMBL" id="JAGFBS010000032">
    <property type="protein sequence ID" value="KAG6371708.1"/>
    <property type="molecule type" value="Genomic_DNA"/>
</dbReference>
<sequence>MGSTRSVFDPTTIVHHQSTIRWRSIQWMQLCLARCTSLLHLTTPIDRCPVFQTLLQGTRPRAQACQAKLQAEHFIDPNRRRWQQRGCPTLPWQACGLRLQSQAGISRLQDSRYLGPRHPSTRQLWRCQVKIQLQPSTTRVRWSVRIVRVTRFSLNLQLNALPTRDGSESRPDLPCGFIRFLTTLTSLPLPLVASLFCLSAPPMQQLLKSQEMIPTKTRWMVQAHATFPLLVLSGWLWNGDPKPKCHIQRPS</sequence>
<gene>
    <name evidence="1" type="ORF">JVT61DRAFT_9052</name>
</gene>
<name>A0A8I3A4Y6_9AGAM</name>
<accession>A0A8I3A4Y6</accession>
<dbReference type="Proteomes" id="UP000683000">
    <property type="component" value="Unassembled WGS sequence"/>
</dbReference>
<organism evidence="1 2">
    <name type="scientific">Boletus reticuloceps</name>
    <dbReference type="NCBI Taxonomy" id="495285"/>
    <lineage>
        <taxon>Eukaryota</taxon>
        <taxon>Fungi</taxon>
        <taxon>Dikarya</taxon>
        <taxon>Basidiomycota</taxon>
        <taxon>Agaricomycotina</taxon>
        <taxon>Agaricomycetes</taxon>
        <taxon>Agaricomycetidae</taxon>
        <taxon>Boletales</taxon>
        <taxon>Boletineae</taxon>
        <taxon>Boletaceae</taxon>
        <taxon>Boletoideae</taxon>
        <taxon>Boletus</taxon>
    </lineage>
</organism>
<reference evidence="1" key="1">
    <citation type="submission" date="2021-03" db="EMBL/GenBank/DDBJ databases">
        <title>Evolutionary innovations through gain and loss of genes in the ectomycorrhizal Boletales.</title>
        <authorList>
            <person name="Wu G."/>
            <person name="Miyauchi S."/>
            <person name="Morin E."/>
            <person name="Yang Z.-L."/>
            <person name="Xu J."/>
            <person name="Martin F.M."/>
        </authorList>
    </citation>
    <scope>NUCLEOTIDE SEQUENCE</scope>
    <source>
        <strain evidence="1">BR01</strain>
    </source>
</reference>
<evidence type="ECO:0000313" key="2">
    <source>
        <dbReference type="Proteomes" id="UP000683000"/>
    </source>
</evidence>
<proteinExistence type="predicted"/>
<comment type="caution">
    <text evidence="1">The sequence shown here is derived from an EMBL/GenBank/DDBJ whole genome shotgun (WGS) entry which is preliminary data.</text>
</comment>
<dbReference type="AlphaFoldDB" id="A0A8I3A4Y6"/>
<evidence type="ECO:0000313" key="1">
    <source>
        <dbReference type="EMBL" id="KAG6371708.1"/>
    </source>
</evidence>